<dbReference type="EMBL" id="JACHGB010000006">
    <property type="protein sequence ID" value="MBB5273228.1"/>
    <property type="molecule type" value="Genomic_DNA"/>
</dbReference>
<evidence type="ECO:0000259" key="1">
    <source>
        <dbReference type="Pfam" id="PF13622"/>
    </source>
</evidence>
<dbReference type="SUPFAM" id="SSF54637">
    <property type="entry name" value="Thioesterase/thiol ester dehydrase-isomerase"/>
    <property type="match status" value="2"/>
</dbReference>
<reference evidence="3 4" key="1">
    <citation type="submission" date="2020-08" db="EMBL/GenBank/DDBJ databases">
        <title>Genomic Encyclopedia of Type Strains, Phase IV (KMG-IV): sequencing the most valuable type-strain genomes for metagenomic binning, comparative biology and taxonomic classification.</title>
        <authorList>
            <person name="Goeker M."/>
        </authorList>
    </citation>
    <scope>NUCLEOTIDE SEQUENCE [LARGE SCALE GENOMIC DNA]</scope>
    <source>
        <strain evidence="3 4">DSM 29781</strain>
    </source>
</reference>
<comment type="caution">
    <text evidence="3">The sequence shown here is derived from an EMBL/GenBank/DDBJ whole genome shotgun (WGS) entry which is preliminary data.</text>
</comment>
<dbReference type="InterPro" id="IPR049450">
    <property type="entry name" value="ACOT8-like_C"/>
</dbReference>
<evidence type="ECO:0000313" key="3">
    <source>
        <dbReference type="EMBL" id="MBB5273228.1"/>
    </source>
</evidence>
<dbReference type="InterPro" id="IPR042171">
    <property type="entry name" value="Acyl-CoA_hotdog"/>
</dbReference>
<dbReference type="Pfam" id="PF20789">
    <property type="entry name" value="4HBT_3C"/>
    <property type="match status" value="1"/>
</dbReference>
<dbReference type="InterPro" id="IPR029069">
    <property type="entry name" value="HotDog_dom_sf"/>
</dbReference>
<sequence>MSTTDANSPGTPTLTGFSLMMAGMQAVDDGYSITLPDDWLQGRTAYGGLSAAVCLEATRRAIPDLPPLRSAQFAFIGPATGALRLTPRVLRQGKSAVFASADLEGDSGLAVRSTLCFGAERASNGAYEKYSMPATPPLADCPSFYTWPERPNFMDHFEGRLAGGGAPMSSHALPEMLVWLRHRDASASDDLVRLVALADALPPVAFASLGESAPISTMTWAIDMFEPAPRSETGWWLLQGIAETIQHGYSAQTTVIWSPDGQPVLSARQNVAIFGRR</sequence>
<feature type="domain" description="Acyl-CoA thioesterase-like C-terminal" evidence="2">
    <location>
        <begin position="141"/>
        <end position="272"/>
    </location>
</feature>
<proteinExistence type="predicted"/>
<organism evidence="3 4">
    <name type="scientific">Quisquiliibacterium transsilvanicum</name>
    <dbReference type="NCBI Taxonomy" id="1549638"/>
    <lineage>
        <taxon>Bacteria</taxon>
        <taxon>Pseudomonadati</taxon>
        <taxon>Pseudomonadota</taxon>
        <taxon>Betaproteobacteria</taxon>
        <taxon>Burkholderiales</taxon>
        <taxon>Burkholderiaceae</taxon>
        <taxon>Quisquiliibacterium</taxon>
    </lineage>
</organism>
<dbReference type="InterPro" id="IPR049449">
    <property type="entry name" value="TesB_ACOT8-like_N"/>
</dbReference>
<protein>
    <submittedName>
        <fullName evidence="3">Acyl-CoA thioesterase</fullName>
    </submittedName>
</protein>
<feature type="domain" description="Acyl-CoA thioesterase-like N-terminal HotDog" evidence="1">
    <location>
        <begin position="35"/>
        <end position="118"/>
    </location>
</feature>
<gene>
    <name evidence="3" type="ORF">HNQ70_003256</name>
</gene>
<dbReference type="Pfam" id="PF13622">
    <property type="entry name" value="4HBT_3"/>
    <property type="match status" value="1"/>
</dbReference>
<dbReference type="RefSeq" id="WP_221302846.1">
    <property type="nucleotide sequence ID" value="NZ_BAABEW010000024.1"/>
</dbReference>
<dbReference type="Gene3D" id="2.40.160.210">
    <property type="entry name" value="Acyl-CoA thioesterase, double hotdog domain"/>
    <property type="match status" value="1"/>
</dbReference>
<accession>A0A7W8HJS7</accession>
<name>A0A7W8HJS7_9BURK</name>
<dbReference type="AlphaFoldDB" id="A0A7W8HJS7"/>
<dbReference type="Proteomes" id="UP000532440">
    <property type="component" value="Unassembled WGS sequence"/>
</dbReference>
<evidence type="ECO:0000259" key="2">
    <source>
        <dbReference type="Pfam" id="PF20789"/>
    </source>
</evidence>
<keyword evidence="4" id="KW-1185">Reference proteome</keyword>
<evidence type="ECO:0000313" key="4">
    <source>
        <dbReference type="Proteomes" id="UP000532440"/>
    </source>
</evidence>